<dbReference type="Proteomes" id="UP001281761">
    <property type="component" value="Unassembled WGS sequence"/>
</dbReference>
<sequence length="263" mass="28713">MQITHKVTIQSPLETAIRTITQKSDAGIVVNAEGKTATLQHMIFKLVPATTLETFVSVEAGELSLGTVTFGTDTETALGATLHSLLRIKEGSTLKLVDTQFKKLRGALSTTQGSPFTEIKSNATGSLVFLESDNLERDSKLEPLKLFCAQYTPKTDTVAFTRAQRNLFFGKMDGVAGSLVYYWYPHTSTEVKLTVNDDGDDHVVCGLVELPCSSLDFGFEHLKKEETTLVLSSDGWVGKTLETSFNKETIQGKAGTEKLGEYC</sequence>
<keyword evidence="2" id="KW-1185">Reference proteome</keyword>
<organism evidence="1 2">
    <name type="scientific">Blattamonas nauphoetae</name>
    <dbReference type="NCBI Taxonomy" id="2049346"/>
    <lineage>
        <taxon>Eukaryota</taxon>
        <taxon>Metamonada</taxon>
        <taxon>Preaxostyla</taxon>
        <taxon>Oxymonadida</taxon>
        <taxon>Blattamonas</taxon>
    </lineage>
</organism>
<protein>
    <submittedName>
        <fullName evidence="1">Uncharacterized protein</fullName>
    </submittedName>
</protein>
<dbReference type="EMBL" id="JARBJD010000490">
    <property type="protein sequence ID" value="KAK2941549.1"/>
    <property type="molecule type" value="Genomic_DNA"/>
</dbReference>
<evidence type="ECO:0000313" key="1">
    <source>
        <dbReference type="EMBL" id="KAK2941549.1"/>
    </source>
</evidence>
<reference evidence="1 2" key="1">
    <citation type="journal article" date="2022" name="bioRxiv">
        <title>Genomics of Preaxostyla Flagellates Illuminates Evolutionary Transitions and the Path Towards Mitochondrial Loss.</title>
        <authorList>
            <person name="Novak L.V.F."/>
            <person name="Treitli S.C."/>
            <person name="Pyrih J."/>
            <person name="Halakuc P."/>
            <person name="Pipaliya S.V."/>
            <person name="Vacek V."/>
            <person name="Brzon O."/>
            <person name="Soukal P."/>
            <person name="Eme L."/>
            <person name="Dacks J.B."/>
            <person name="Karnkowska A."/>
            <person name="Elias M."/>
            <person name="Hampl V."/>
        </authorList>
    </citation>
    <scope>NUCLEOTIDE SEQUENCE [LARGE SCALE GENOMIC DNA]</scope>
    <source>
        <strain evidence="1">NAU3</strain>
        <tissue evidence="1">Gut</tissue>
    </source>
</reference>
<evidence type="ECO:0000313" key="2">
    <source>
        <dbReference type="Proteomes" id="UP001281761"/>
    </source>
</evidence>
<proteinExistence type="predicted"/>
<comment type="caution">
    <text evidence="1">The sequence shown here is derived from an EMBL/GenBank/DDBJ whole genome shotgun (WGS) entry which is preliminary data.</text>
</comment>
<accession>A0ABQ9WPY7</accession>
<name>A0ABQ9WPY7_9EUKA</name>
<gene>
    <name evidence="1" type="ORF">BLNAU_23533</name>
</gene>